<dbReference type="InterPro" id="IPR036390">
    <property type="entry name" value="WH_DNA-bd_sf"/>
</dbReference>
<dbReference type="EMBL" id="JACOGF010000002">
    <property type="protein sequence ID" value="MBC3916584.1"/>
    <property type="molecule type" value="Genomic_DNA"/>
</dbReference>
<keyword evidence="2" id="KW-0805">Transcription regulation</keyword>
<evidence type="ECO:0000256" key="2">
    <source>
        <dbReference type="ARBA" id="ARBA00023015"/>
    </source>
</evidence>
<proteinExistence type="inferred from homology"/>
<dbReference type="PANTHER" id="PTHR30537:SF3">
    <property type="entry name" value="TRANSCRIPTIONAL REGULATORY PROTEIN"/>
    <property type="match status" value="1"/>
</dbReference>
<dbReference type="Proteomes" id="UP000650424">
    <property type="component" value="Unassembled WGS sequence"/>
</dbReference>
<reference evidence="6 7" key="1">
    <citation type="submission" date="2020-08" db="EMBL/GenBank/DDBJ databases">
        <title>Novel species isolated from subtropical streams in China.</title>
        <authorList>
            <person name="Lu H."/>
        </authorList>
    </citation>
    <scope>NUCLEOTIDE SEQUENCE [LARGE SCALE GENOMIC DNA]</scope>
    <source>
        <strain evidence="6 7">CY18W</strain>
    </source>
</reference>
<dbReference type="InterPro" id="IPR036388">
    <property type="entry name" value="WH-like_DNA-bd_sf"/>
</dbReference>
<evidence type="ECO:0000259" key="5">
    <source>
        <dbReference type="PROSITE" id="PS50931"/>
    </source>
</evidence>
<dbReference type="Gene3D" id="1.10.10.10">
    <property type="entry name" value="Winged helix-like DNA-binding domain superfamily/Winged helix DNA-binding domain"/>
    <property type="match status" value="1"/>
</dbReference>
<feature type="domain" description="HTH lysR-type" evidence="5">
    <location>
        <begin position="11"/>
        <end position="68"/>
    </location>
</feature>
<comment type="similarity">
    <text evidence="1">Belongs to the LysR transcriptional regulatory family.</text>
</comment>
<dbReference type="Pfam" id="PF03466">
    <property type="entry name" value="LysR_substrate"/>
    <property type="match status" value="1"/>
</dbReference>
<organism evidence="6 7">
    <name type="scientific">Undibacterium hunanense</name>
    <dbReference type="NCBI Taxonomy" id="2762292"/>
    <lineage>
        <taxon>Bacteria</taxon>
        <taxon>Pseudomonadati</taxon>
        <taxon>Pseudomonadota</taxon>
        <taxon>Betaproteobacteria</taxon>
        <taxon>Burkholderiales</taxon>
        <taxon>Oxalobacteraceae</taxon>
        <taxon>Undibacterium</taxon>
    </lineage>
</organism>
<dbReference type="PRINTS" id="PR00039">
    <property type="entry name" value="HTHLYSR"/>
</dbReference>
<keyword evidence="3" id="KW-0238">DNA-binding</keyword>
<comment type="caution">
    <text evidence="6">The sequence shown here is derived from an EMBL/GenBank/DDBJ whole genome shotgun (WGS) entry which is preliminary data.</text>
</comment>
<gene>
    <name evidence="6" type="ORF">H8L32_03715</name>
</gene>
<dbReference type="InterPro" id="IPR000847">
    <property type="entry name" value="LysR_HTH_N"/>
</dbReference>
<dbReference type="SUPFAM" id="SSF46785">
    <property type="entry name" value="Winged helix' DNA-binding domain"/>
    <property type="match status" value="1"/>
</dbReference>
<sequence>MPDLQFDPGQTDWNLIRGFIAVVEQGSLTRAAEVLGLSQPTLSRQIAELEKALGTPLFERVARGLKLTAAGDRLVEPARHMMTAARALGMAAASQDNSLQGTVRITASEMVSAFVLPPLLCELARQHPEIQIEVVASNQVSNLLEREADIAIRMVRPVQSALIARHLTDWPIGMYGHRDYLASLPDKNQLAALPLMKQFRWLGMDQSDQYIAGFRDAGIQIDRHFFDFRCDNHLVNWQAILQGLGIGIAMRWLAERHEGLEQVLVDQPLPALPVWLTTHRELKSSKRIRTVFDFLADGLLEQRF</sequence>
<evidence type="ECO:0000256" key="1">
    <source>
        <dbReference type="ARBA" id="ARBA00009437"/>
    </source>
</evidence>
<dbReference type="RefSeq" id="WP_186945839.1">
    <property type="nucleotide sequence ID" value="NZ_JACOGF010000002.1"/>
</dbReference>
<evidence type="ECO:0000313" key="6">
    <source>
        <dbReference type="EMBL" id="MBC3916584.1"/>
    </source>
</evidence>
<evidence type="ECO:0000256" key="3">
    <source>
        <dbReference type="ARBA" id="ARBA00023125"/>
    </source>
</evidence>
<dbReference type="InterPro" id="IPR005119">
    <property type="entry name" value="LysR_subst-bd"/>
</dbReference>
<dbReference type="SUPFAM" id="SSF53850">
    <property type="entry name" value="Periplasmic binding protein-like II"/>
    <property type="match status" value="1"/>
</dbReference>
<keyword evidence="4" id="KW-0804">Transcription</keyword>
<name>A0ABR6ZLB4_9BURK</name>
<keyword evidence="7" id="KW-1185">Reference proteome</keyword>
<dbReference type="Pfam" id="PF00126">
    <property type="entry name" value="HTH_1"/>
    <property type="match status" value="1"/>
</dbReference>
<accession>A0ABR6ZLB4</accession>
<dbReference type="PANTHER" id="PTHR30537">
    <property type="entry name" value="HTH-TYPE TRANSCRIPTIONAL REGULATOR"/>
    <property type="match status" value="1"/>
</dbReference>
<protein>
    <submittedName>
        <fullName evidence="6">LysR family transcriptional regulator</fullName>
    </submittedName>
</protein>
<evidence type="ECO:0000313" key="7">
    <source>
        <dbReference type="Proteomes" id="UP000650424"/>
    </source>
</evidence>
<dbReference type="PROSITE" id="PS50931">
    <property type="entry name" value="HTH_LYSR"/>
    <property type="match status" value="1"/>
</dbReference>
<dbReference type="Gene3D" id="3.40.190.290">
    <property type="match status" value="1"/>
</dbReference>
<evidence type="ECO:0000256" key="4">
    <source>
        <dbReference type="ARBA" id="ARBA00023163"/>
    </source>
</evidence>
<dbReference type="InterPro" id="IPR058163">
    <property type="entry name" value="LysR-type_TF_proteobact-type"/>
</dbReference>